<dbReference type="Pfam" id="PF13913">
    <property type="entry name" value="zf-C2HC_2"/>
    <property type="match status" value="2"/>
</dbReference>
<evidence type="ECO:0000256" key="6">
    <source>
        <dbReference type="SAM" id="MobiDB-lite"/>
    </source>
</evidence>
<accession>A0A061J446</accession>
<keyword evidence="4" id="KW-0862">Zinc</keyword>
<feature type="compositionally biased region" description="Polar residues" evidence="6">
    <location>
        <begin position="391"/>
        <end position="403"/>
    </location>
</feature>
<feature type="compositionally biased region" description="Gly residues" evidence="6">
    <location>
        <begin position="532"/>
        <end position="542"/>
    </location>
</feature>
<dbReference type="PANTHER" id="PTHR13555:SF36">
    <property type="entry name" value="ZINC FINGER C2HC DOMAIN-CONTAINING PROTEIN 1B"/>
    <property type="match status" value="1"/>
</dbReference>
<proteinExistence type="predicted"/>
<keyword evidence="3 5" id="KW-0863">Zinc-finger</keyword>
<feature type="region of interest" description="Disordered" evidence="6">
    <location>
        <begin position="487"/>
        <end position="508"/>
    </location>
</feature>
<feature type="region of interest" description="Disordered" evidence="6">
    <location>
        <begin position="388"/>
        <end position="408"/>
    </location>
</feature>
<organism evidence="8 9">
    <name type="scientific">Trypanosoma rangeli SC58</name>
    <dbReference type="NCBI Taxonomy" id="429131"/>
    <lineage>
        <taxon>Eukaryota</taxon>
        <taxon>Discoba</taxon>
        <taxon>Euglenozoa</taxon>
        <taxon>Kinetoplastea</taxon>
        <taxon>Metakinetoplastina</taxon>
        <taxon>Trypanosomatida</taxon>
        <taxon>Trypanosomatidae</taxon>
        <taxon>Trypanosoma</taxon>
        <taxon>Herpetosoma</taxon>
    </lineage>
</organism>
<name>A0A061J446_TRYRA</name>
<evidence type="ECO:0000256" key="4">
    <source>
        <dbReference type="ARBA" id="ARBA00022833"/>
    </source>
</evidence>
<dbReference type="GO" id="GO:0008270">
    <property type="term" value="F:zinc ion binding"/>
    <property type="evidence" value="ECO:0007669"/>
    <property type="project" value="UniProtKB-KW"/>
</dbReference>
<feature type="compositionally biased region" description="Basic and acidic residues" evidence="6">
    <location>
        <begin position="17"/>
        <end position="31"/>
    </location>
</feature>
<keyword evidence="9" id="KW-1185">Reference proteome</keyword>
<sequence length="598" mass="64669">MPTATDFVQDYAAKRAAQMERARRIREERQKFQQQPQQQQQPPPPPPQQRQQQQQQSLSYSTNSSNNNKVGDSLVVTPSVLATAARSRRIANVVEEDFKRATKAGIITPDQARQLWAMLSDQLVQVDSPGPSALTSSSYNAHITTQKAQTRTTANFGNSISLDSLRASIAQFKEKQKQKQKQQQWQDAVERQDLVGRAGSGRSGDGGGITNEAYELATRMFAPPPAGVLAGTAGAAMPRPARRELHAGSNEPATMRMELAEGTAGGDDVNILGLRQSSVARNLGRDKQHSQATKPAWNFDVELGHNDEEEAVAVVIPPMKRPLSRQQRSTEAGSGGGGAQQRTNPPMQFDEMHVGGMASSKSIEVSQRPQLPQSQPVVAKMAMNKMKVSNAPAQSSSRGNTSLDDVVVGAGGMRSLGDAGGSQSSENQPLLPCGLCGRSFRASILARHEAACAKVQKKRRAFDMKGQRLEGIEGVREAAASNANVSLRGGKRQPAGAVGANSNPGKLPKWKIQHEQFQAAMRAMRHVNAEPGGNGNNFGGGKQRNPLPPQPQPLPDEYDDRVPCPHCGRKFAELTAQRHIPKCMTTIAKPKGLRPTRR</sequence>
<comment type="caution">
    <text evidence="8">The sequence shown here is derived from an EMBL/GenBank/DDBJ whole genome shotgun (WGS) entry which is preliminary data.</text>
</comment>
<evidence type="ECO:0000259" key="7">
    <source>
        <dbReference type="PROSITE" id="PS52027"/>
    </source>
</evidence>
<dbReference type="PROSITE" id="PS52027">
    <property type="entry name" value="ZF_C2HC_C3H"/>
    <property type="match status" value="2"/>
</dbReference>
<dbReference type="InterPro" id="IPR026319">
    <property type="entry name" value="ZC2HC1A/B-like"/>
</dbReference>
<keyword evidence="2" id="KW-0677">Repeat</keyword>
<reference evidence="8 9" key="1">
    <citation type="submission" date="2013-07" db="EMBL/GenBank/DDBJ databases">
        <authorList>
            <person name="Stoco P.H."/>
            <person name="Wagner G."/>
            <person name="Gerber A."/>
            <person name="Zaha A."/>
            <person name="Thompson C."/>
            <person name="Bartholomeu D.C."/>
            <person name="Luckemeyer D.D."/>
            <person name="Bahia D."/>
            <person name="Loreto E."/>
            <person name="Prestes E.B."/>
            <person name="Lima F.M."/>
            <person name="Rodrigues-Luiz G."/>
            <person name="Vallejo G.A."/>
            <person name="Filho J.F."/>
            <person name="Monteiro K.M."/>
            <person name="Tyler K.M."/>
            <person name="de Almeida L.G."/>
            <person name="Ortiz M.F."/>
            <person name="Siervo M.A."/>
            <person name="de Moraes M.H."/>
            <person name="Cunha O.L."/>
            <person name="Mendonca-Neto R."/>
            <person name="Silva R."/>
            <person name="Teixeira S.M."/>
            <person name="Murta S.M."/>
            <person name="Sincero T.C."/>
            <person name="Mendes T.A."/>
            <person name="Urmenyi T.P."/>
            <person name="Silva V.G."/>
            <person name="da Rocha W.D."/>
            <person name="Andersson B."/>
            <person name="Romanha A.J."/>
            <person name="Steindel M."/>
            <person name="de Vasconcelos A.T."/>
            <person name="Grisard E.C."/>
        </authorList>
    </citation>
    <scope>NUCLEOTIDE SEQUENCE [LARGE SCALE GENOMIC DNA]</scope>
    <source>
        <strain evidence="8 9">SC58</strain>
    </source>
</reference>
<feature type="compositionally biased region" description="Gly residues" evidence="6">
    <location>
        <begin position="198"/>
        <end position="209"/>
    </location>
</feature>
<dbReference type="OrthoDB" id="10255185at2759"/>
<dbReference type="Gene3D" id="3.30.160.60">
    <property type="entry name" value="Classic Zinc Finger"/>
    <property type="match status" value="1"/>
</dbReference>
<keyword evidence="1" id="KW-0479">Metal-binding</keyword>
<evidence type="ECO:0000313" key="8">
    <source>
        <dbReference type="EMBL" id="ESL09639.1"/>
    </source>
</evidence>
<dbReference type="EMBL" id="AUPL01002638">
    <property type="protein sequence ID" value="ESL09639.1"/>
    <property type="molecule type" value="Genomic_DNA"/>
</dbReference>
<feature type="compositionally biased region" description="Low complexity" evidence="6">
    <location>
        <begin position="49"/>
        <end position="68"/>
    </location>
</feature>
<feature type="region of interest" description="Disordered" evidence="6">
    <location>
        <begin position="528"/>
        <end position="561"/>
    </location>
</feature>
<evidence type="ECO:0000256" key="5">
    <source>
        <dbReference type="PROSITE-ProRule" id="PRU01371"/>
    </source>
</evidence>
<feature type="domain" description="C2HC/C3H-type" evidence="7">
    <location>
        <begin position="560"/>
        <end position="589"/>
    </location>
</feature>
<feature type="region of interest" description="Disordered" evidence="6">
    <location>
        <begin position="319"/>
        <end position="346"/>
    </location>
</feature>
<protein>
    <recommendedName>
        <fullName evidence="7">C2HC/C3H-type domain-containing protein</fullName>
    </recommendedName>
</protein>
<dbReference type="VEuPathDB" id="TriTrypDB:TRSC58_02638"/>
<dbReference type="Proteomes" id="UP000031737">
    <property type="component" value="Unassembled WGS sequence"/>
</dbReference>
<evidence type="ECO:0000256" key="2">
    <source>
        <dbReference type="ARBA" id="ARBA00022737"/>
    </source>
</evidence>
<dbReference type="PANTHER" id="PTHR13555">
    <property type="entry name" value="C2H2 ZINC FINGER CGI-62-RELATED"/>
    <property type="match status" value="1"/>
</dbReference>
<evidence type="ECO:0000256" key="3">
    <source>
        <dbReference type="ARBA" id="ARBA00022771"/>
    </source>
</evidence>
<gene>
    <name evidence="8" type="ORF">TRSC58_02638</name>
</gene>
<feature type="region of interest" description="Disordered" evidence="6">
    <location>
        <begin position="1"/>
        <end position="72"/>
    </location>
</feature>
<evidence type="ECO:0000313" key="9">
    <source>
        <dbReference type="Proteomes" id="UP000031737"/>
    </source>
</evidence>
<dbReference type="InterPro" id="IPR049899">
    <property type="entry name" value="Znf_C2HC_C3H"/>
</dbReference>
<dbReference type="AlphaFoldDB" id="A0A061J446"/>
<feature type="domain" description="C2HC/C3H-type" evidence="7">
    <location>
        <begin position="429"/>
        <end position="458"/>
    </location>
</feature>
<feature type="region of interest" description="Disordered" evidence="6">
    <location>
        <begin position="173"/>
        <end position="210"/>
    </location>
</feature>
<evidence type="ECO:0000256" key="1">
    <source>
        <dbReference type="ARBA" id="ARBA00022723"/>
    </source>
</evidence>